<accession>A0ACD4NWX4</accession>
<sequence length="245" mass="27850">MLRDLGMTEPEDIDLELVAWHLGVTIKTVALTTCEACIVGNERHAVICVDETRSPERRRFSIGHELGHWHHHRGRHLICRADEIARGSGKQLEQEADAYAADLLIPPSMLKAGLRDYKKVDLRTLRELRGRFQTSLTSIAIAIARSDRFPMAVVCSRPDGRHWAARAPSLSRWWRLRTDVDRESLAGRMLADPNEPESRYASRIGADAWFTTEGADRYEVVEQSYRSSDDEVVTIIGILDERMMS</sequence>
<keyword evidence="2" id="KW-1185">Reference proteome</keyword>
<proteinExistence type="predicted"/>
<reference evidence="1" key="1">
    <citation type="submission" date="2022-11" db="EMBL/GenBank/DDBJ databases">
        <title>beta-Carotene-producing bacterium, Jeongeuplla avenae sp. nov., alleviates the salt stress of Arabidopsis seedlings.</title>
        <authorList>
            <person name="Jiang L."/>
            <person name="Lee J."/>
        </authorList>
    </citation>
    <scope>NUCLEOTIDE SEQUENCE</scope>
    <source>
        <strain evidence="1">DY_R2A_6</strain>
    </source>
</reference>
<protein>
    <submittedName>
        <fullName evidence="1">ImmA/IrrE family metallo-endopeptidase</fullName>
    </submittedName>
</protein>
<dbReference type="Proteomes" id="UP001163223">
    <property type="component" value="Chromosome"/>
</dbReference>
<evidence type="ECO:0000313" key="1">
    <source>
        <dbReference type="EMBL" id="WAJ31228.1"/>
    </source>
</evidence>
<gene>
    <name evidence="1" type="ORF">OXU80_13930</name>
</gene>
<dbReference type="EMBL" id="CP113520">
    <property type="protein sequence ID" value="WAJ31228.1"/>
    <property type="molecule type" value="Genomic_DNA"/>
</dbReference>
<name>A0ACD4NWX4_9HYPH</name>
<organism evidence="1 2">
    <name type="scientific">Antarcticirhabdus aurantiaca</name>
    <dbReference type="NCBI Taxonomy" id="2606717"/>
    <lineage>
        <taxon>Bacteria</taxon>
        <taxon>Pseudomonadati</taxon>
        <taxon>Pseudomonadota</taxon>
        <taxon>Alphaproteobacteria</taxon>
        <taxon>Hyphomicrobiales</taxon>
        <taxon>Aurantimonadaceae</taxon>
        <taxon>Antarcticirhabdus</taxon>
    </lineage>
</organism>
<evidence type="ECO:0000313" key="2">
    <source>
        <dbReference type="Proteomes" id="UP001163223"/>
    </source>
</evidence>